<feature type="domain" description="Peptidase M50" evidence="13">
    <location>
        <begin position="140"/>
        <end position="192"/>
    </location>
</feature>
<keyword evidence="4" id="KW-0645">Protease</keyword>
<dbReference type="RefSeq" id="WP_189639898.1">
    <property type="nucleotide sequence ID" value="NZ_BMZF01000003.1"/>
</dbReference>
<keyword evidence="7" id="KW-0378">Hydrolase</keyword>
<evidence type="ECO:0000256" key="2">
    <source>
        <dbReference type="ARBA" id="ARBA00004141"/>
    </source>
</evidence>
<feature type="transmembrane region" description="Helical" evidence="12">
    <location>
        <begin position="140"/>
        <end position="159"/>
    </location>
</feature>
<feature type="transmembrane region" description="Helical" evidence="12">
    <location>
        <begin position="236"/>
        <end position="255"/>
    </location>
</feature>
<reference evidence="15" key="1">
    <citation type="journal article" date="2019" name="Int. J. Syst. Evol. Microbiol.">
        <title>The Global Catalogue of Microorganisms (GCM) 10K type strain sequencing project: providing services to taxonomists for standard genome sequencing and annotation.</title>
        <authorList>
            <consortium name="The Broad Institute Genomics Platform"/>
            <consortium name="The Broad Institute Genome Sequencing Center for Infectious Disease"/>
            <person name="Wu L."/>
            <person name="Ma J."/>
        </authorList>
    </citation>
    <scope>NUCLEOTIDE SEQUENCE [LARGE SCALE GENOMIC DNA]</scope>
    <source>
        <strain evidence="15">KCTC 32465</strain>
    </source>
</reference>
<accession>A0ABQ3D427</accession>
<evidence type="ECO:0000256" key="9">
    <source>
        <dbReference type="ARBA" id="ARBA00022989"/>
    </source>
</evidence>
<organism evidence="14 15">
    <name type="scientific">Paramylibacter ulvae</name>
    <dbReference type="NCBI Taxonomy" id="1651968"/>
    <lineage>
        <taxon>Bacteria</taxon>
        <taxon>Pseudomonadati</taxon>
        <taxon>Pseudomonadota</taxon>
        <taxon>Alphaproteobacteria</taxon>
        <taxon>Rhodobacterales</taxon>
        <taxon>Paracoccaceae</taxon>
        <taxon>Paramylibacter</taxon>
    </lineage>
</organism>
<evidence type="ECO:0000256" key="12">
    <source>
        <dbReference type="SAM" id="Phobius"/>
    </source>
</evidence>
<feature type="transmembrane region" description="Helical" evidence="12">
    <location>
        <begin position="38"/>
        <end position="65"/>
    </location>
</feature>
<dbReference type="EMBL" id="BMZF01000003">
    <property type="protein sequence ID" value="GHA50335.1"/>
    <property type="molecule type" value="Genomic_DNA"/>
</dbReference>
<evidence type="ECO:0000256" key="5">
    <source>
        <dbReference type="ARBA" id="ARBA00022692"/>
    </source>
</evidence>
<dbReference type="Pfam" id="PF02163">
    <property type="entry name" value="Peptidase_M50"/>
    <property type="match status" value="1"/>
</dbReference>
<dbReference type="InterPro" id="IPR008915">
    <property type="entry name" value="Peptidase_M50"/>
</dbReference>
<evidence type="ECO:0000256" key="11">
    <source>
        <dbReference type="ARBA" id="ARBA00023136"/>
    </source>
</evidence>
<evidence type="ECO:0000256" key="6">
    <source>
        <dbReference type="ARBA" id="ARBA00022723"/>
    </source>
</evidence>
<evidence type="ECO:0000256" key="10">
    <source>
        <dbReference type="ARBA" id="ARBA00023049"/>
    </source>
</evidence>
<protein>
    <recommendedName>
        <fullName evidence="13">Peptidase M50 domain-containing protein</fullName>
    </recommendedName>
</protein>
<evidence type="ECO:0000256" key="7">
    <source>
        <dbReference type="ARBA" id="ARBA00022801"/>
    </source>
</evidence>
<sequence>MEIVIALGVCFITFLILRGGWTAGNRAMAFEASPDALIMGALAVAAAVYFIGAYAGAALIVTVIIHEFGHVAAYRVAGHDDARFRLVPLMGGVAISNRLPDSPLKDFYISLMGPAICIAPTLLALFTSPYAYQIYPPAGYFLWVFASFSGALNFFNLLPLWPLDGGRCTRILALELAPKYANAITITMSIALAAIALYLRAYLLLGFALITLPSALQPVNYVVVSPMRKSHALVALTAYIFTAVFFLFAGFSFLANWL</sequence>
<evidence type="ECO:0000313" key="15">
    <source>
        <dbReference type="Proteomes" id="UP000634455"/>
    </source>
</evidence>
<evidence type="ECO:0000259" key="13">
    <source>
        <dbReference type="Pfam" id="PF02163"/>
    </source>
</evidence>
<feature type="transmembrane region" description="Helical" evidence="12">
    <location>
        <begin position="107"/>
        <end position="128"/>
    </location>
</feature>
<gene>
    <name evidence="14" type="ORF">GCM10008927_14190</name>
</gene>
<proteinExistence type="inferred from homology"/>
<comment type="cofactor">
    <cofactor evidence="1">
        <name>Zn(2+)</name>
        <dbReference type="ChEBI" id="CHEBI:29105"/>
    </cofactor>
</comment>
<name>A0ABQ3D427_9RHOB</name>
<evidence type="ECO:0000313" key="14">
    <source>
        <dbReference type="EMBL" id="GHA50335.1"/>
    </source>
</evidence>
<evidence type="ECO:0000256" key="3">
    <source>
        <dbReference type="ARBA" id="ARBA00007931"/>
    </source>
</evidence>
<evidence type="ECO:0000256" key="4">
    <source>
        <dbReference type="ARBA" id="ARBA00022670"/>
    </source>
</evidence>
<evidence type="ECO:0000256" key="1">
    <source>
        <dbReference type="ARBA" id="ARBA00001947"/>
    </source>
</evidence>
<keyword evidence="9 12" id="KW-1133">Transmembrane helix</keyword>
<dbReference type="PANTHER" id="PTHR39188">
    <property type="entry name" value="MEMBRANE-ASSOCIATED ZINC METALLOPROTEASE M50B"/>
    <property type="match status" value="1"/>
</dbReference>
<dbReference type="InterPro" id="IPR049500">
    <property type="entry name" value="Peptidase_M50B-like"/>
</dbReference>
<comment type="subcellular location">
    <subcellularLocation>
        <location evidence="2">Membrane</location>
        <topology evidence="2">Multi-pass membrane protein</topology>
    </subcellularLocation>
</comment>
<dbReference type="PANTHER" id="PTHR39188:SF3">
    <property type="entry name" value="STAGE IV SPORULATION PROTEIN FB"/>
    <property type="match status" value="1"/>
</dbReference>
<keyword evidence="8" id="KW-0862">Zinc</keyword>
<comment type="caution">
    <text evidence="14">The sequence shown here is derived from an EMBL/GenBank/DDBJ whole genome shotgun (WGS) entry which is preliminary data.</text>
</comment>
<keyword evidence="11 12" id="KW-0472">Membrane</keyword>
<dbReference type="Proteomes" id="UP000634455">
    <property type="component" value="Unassembled WGS sequence"/>
</dbReference>
<evidence type="ECO:0000256" key="8">
    <source>
        <dbReference type="ARBA" id="ARBA00022833"/>
    </source>
</evidence>
<keyword evidence="10" id="KW-0482">Metalloprotease</keyword>
<keyword evidence="6" id="KW-0479">Metal-binding</keyword>
<keyword evidence="15" id="KW-1185">Reference proteome</keyword>
<keyword evidence="5 12" id="KW-0812">Transmembrane</keyword>
<dbReference type="Pfam" id="PF13398">
    <property type="entry name" value="Peptidase_M50B"/>
    <property type="match status" value="1"/>
</dbReference>
<comment type="similarity">
    <text evidence="3">Belongs to the peptidase M50B family.</text>
</comment>